<accession>A0A3M2RJQ8</accession>
<dbReference type="Proteomes" id="UP000265903">
    <property type="component" value="Unassembled WGS sequence"/>
</dbReference>
<name>A0A3M2RJQ8_9GAMM</name>
<evidence type="ECO:0000256" key="1">
    <source>
        <dbReference type="SAM" id="MobiDB-lite"/>
    </source>
</evidence>
<organism evidence="2 3">
    <name type="scientific">Marinobacter litoralis</name>
    <dbReference type="NCBI Taxonomy" id="187981"/>
    <lineage>
        <taxon>Bacteria</taxon>
        <taxon>Pseudomonadati</taxon>
        <taxon>Pseudomonadota</taxon>
        <taxon>Gammaproteobacteria</taxon>
        <taxon>Pseudomonadales</taxon>
        <taxon>Marinobacteraceae</taxon>
        <taxon>Marinobacter</taxon>
    </lineage>
</organism>
<comment type="caution">
    <text evidence="2">The sequence shown here is derived from an EMBL/GenBank/DDBJ whole genome shotgun (WGS) entry which is preliminary data.</text>
</comment>
<protein>
    <submittedName>
        <fullName evidence="2">Uncharacterized protein</fullName>
    </submittedName>
</protein>
<gene>
    <name evidence="2" type="ORF">DOQ08_00231</name>
</gene>
<dbReference type="EMBL" id="QMDL01000001">
    <property type="protein sequence ID" value="RMJ05561.1"/>
    <property type="molecule type" value="Genomic_DNA"/>
</dbReference>
<feature type="region of interest" description="Disordered" evidence="1">
    <location>
        <begin position="146"/>
        <end position="183"/>
    </location>
</feature>
<reference evidence="2 3" key="1">
    <citation type="submission" date="2018-08" db="EMBL/GenBank/DDBJ databases">
        <title>Whole Genome Sequence of the Moderate Halophilic Marine Bacterium Marinobacter litoralis Sw-45.</title>
        <authorList>
            <person name="Musa H."/>
        </authorList>
    </citation>
    <scope>NUCLEOTIDE SEQUENCE [LARGE SCALE GENOMIC DNA]</scope>
    <source>
        <strain evidence="2 3">Sw-45</strain>
    </source>
</reference>
<proteinExistence type="predicted"/>
<evidence type="ECO:0000313" key="2">
    <source>
        <dbReference type="EMBL" id="RMJ05561.1"/>
    </source>
</evidence>
<dbReference type="AlphaFoldDB" id="A0A3M2RJQ8"/>
<feature type="compositionally biased region" description="Basic and acidic residues" evidence="1">
    <location>
        <begin position="157"/>
        <end position="171"/>
    </location>
</feature>
<keyword evidence="3" id="KW-1185">Reference proteome</keyword>
<sequence length="183" mass="20353">MPDRAFQKPLQAHPCALLSGHPWPTTFLESSIRHQLPNFSVSCSKAITETSWVFLASRKCLIGDGGVMLLKMCVAMDGEAEAPHGFGRALMKQSFMRQPNDRNLRLRAGPRRGAEGAVFRSPTPMATHHLTIRLEDPILPNLKTYICEAQGGPPSPDELHQDHQPIAEHVHRQTVRSAGSRHR</sequence>
<evidence type="ECO:0000313" key="3">
    <source>
        <dbReference type="Proteomes" id="UP000265903"/>
    </source>
</evidence>